<dbReference type="Proteomes" id="UP000015102">
    <property type="component" value="Unassembled WGS sequence"/>
</dbReference>
<feature type="transmembrane region" description="Helical" evidence="2">
    <location>
        <begin position="270"/>
        <end position="294"/>
    </location>
</feature>
<reference evidence="3" key="2">
    <citation type="submission" date="2015-06" db="UniProtKB">
        <authorList>
            <consortium name="EnsemblMetazoa"/>
        </authorList>
    </citation>
    <scope>IDENTIFICATION</scope>
</reference>
<evidence type="ECO:0000313" key="4">
    <source>
        <dbReference type="Proteomes" id="UP000015102"/>
    </source>
</evidence>
<evidence type="ECO:0000313" key="3">
    <source>
        <dbReference type="EnsemblMetazoa" id="MESCA004933-PA"/>
    </source>
</evidence>
<dbReference type="HOGENOM" id="CLU_853339_0_0_1"/>
<keyword evidence="2" id="KW-1133">Transmembrane helix</keyword>
<feature type="compositionally biased region" description="Polar residues" evidence="1">
    <location>
        <begin position="11"/>
        <end position="22"/>
    </location>
</feature>
<sequence>MENANDKLTSEKQPNVYNATTKQKVKRKNKSDLGDDYVAPDGGWGWVVCIAAGLSNIAVYIFSAISLLSVVGSLIYQPAQWHSPKPDITDKEQIEEAKLNPEIEEHKCDFCQSQLLSRKRKHSLFSSQYLFDEDHPQTPGFEVIGPGSPMMPKANDGLYGSKLSLTSVRKAALRRQISTASRTDIEGGLLTPIKQHEKSNEDIFRTNSFHIEGNEEKRVVEVKSKRKCTCAEEKALLQQALEDQIECEKDKTIFQKISAFFDLDLLKDPVFVALVVGLTVILFGEVNFSILTPFILGDFGFSKSQITIAMSIIVMGTVCSLHNLQA</sequence>
<name>T1GMZ5_MEGSC</name>
<organism evidence="3 4">
    <name type="scientific">Megaselia scalaris</name>
    <name type="common">Humpbacked fly</name>
    <name type="synonym">Phora scalaris</name>
    <dbReference type="NCBI Taxonomy" id="36166"/>
    <lineage>
        <taxon>Eukaryota</taxon>
        <taxon>Metazoa</taxon>
        <taxon>Ecdysozoa</taxon>
        <taxon>Arthropoda</taxon>
        <taxon>Hexapoda</taxon>
        <taxon>Insecta</taxon>
        <taxon>Pterygota</taxon>
        <taxon>Neoptera</taxon>
        <taxon>Endopterygota</taxon>
        <taxon>Diptera</taxon>
        <taxon>Brachycera</taxon>
        <taxon>Muscomorpha</taxon>
        <taxon>Platypezoidea</taxon>
        <taxon>Phoridae</taxon>
        <taxon>Megaseliini</taxon>
        <taxon>Megaselia</taxon>
    </lineage>
</organism>
<dbReference type="InterPro" id="IPR036259">
    <property type="entry name" value="MFS_trans_sf"/>
</dbReference>
<keyword evidence="2" id="KW-0812">Transmembrane</keyword>
<dbReference type="AlphaFoldDB" id="T1GMZ5"/>
<feature type="transmembrane region" description="Helical" evidence="2">
    <location>
        <begin position="43"/>
        <end position="76"/>
    </location>
</feature>
<dbReference type="EMBL" id="CAQQ02013725">
    <property type="status" value="NOT_ANNOTATED_CDS"/>
    <property type="molecule type" value="Genomic_DNA"/>
</dbReference>
<feature type="compositionally biased region" description="Basic and acidic residues" evidence="1">
    <location>
        <begin position="1"/>
        <end position="10"/>
    </location>
</feature>
<dbReference type="EMBL" id="CAQQ02013723">
    <property type="status" value="NOT_ANNOTATED_CDS"/>
    <property type="molecule type" value="Genomic_DNA"/>
</dbReference>
<keyword evidence="2" id="KW-0472">Membrane</keyword>
<dbReference type="EnsemblMetazoa" id="MESCA004933-RA">
    <property type="protein sequence ID" value="MESCA004933-PA"/>
    <property type="gene ID" value="MESCA004933"/>
</dbReference>
<dbReference type="SUPFAM" id="SSF103473">
    <property type="entry name" value="MFS general substrate transporter"/>
    <property type="match status" value="1"/>
</dbReference>
<evidence type="ECO:0008006" key="5">
    <source>
        <dbReference type="Google" id="ProtNLM"/>
    </source>
</evidence>
<accession>T1GMZ5</accession>
<reference evidence="4" key="1">
    <citation type="submission" date="2013-02" db="EMBL/GenBank/DDBJ databases">
        <authorList>
            <person name="Hughes D."/>
        </authorList>
    </citation>
    <scope>NUCLEOTIDE SEQUENCE</scope>
    <source>
        <strain>Durham</strain>
        <strain evidence="4">NC isolate 2 -- Noor lab</strain>
    </source>
</reference>
<evidence type="ECO:0000256" key="2">
    <source>
        <dbReference type="SAM" id="Phobius"/>
    </source>
</evidence>
<protein>
    <recommendedName>
        <fullName evidence="5">Major facilitator superfamily (MFS) profile domain-containing protein</fullName>
    </recommendedName>
</protein>
<keyword evidence="4" id="KW-1185">Reference proteome</keyword>
<dbReference type="EMBL" id="CAQQ02013724">
    <property type="status" value="NOT_ANNOTATED_CDS"/>
    <property type="molecule type" value="Genomic_DNA"/>
</dbReference>
<proteinExistence type="predicted"/>
<feature type="region of interest" description="Disordered" evidence="1">
    <location>
        <begin position="1"/>
        <end position="32"/>
    </location>
</feature>
<evidence type="ECO:0000256" key="1">
    <source>
        <dbReference type="SAM" id="MobiDB-lite"/>
    </source>
</evidence>
<feature type="transmembrane region" description="Helical" evidence="2">
    <location>
        <begin position="306"/>
        <end position="324"/>
    </location>
</feature>
<dbReference type="STRING" id="36166.T1GMZ5"/>